<proteinExistence type="inferred from homology"/>
<dbReference type="GeneID" id="106180131"/>
<evidence type="ECO:0000256" key="14">
    <source>
        <dbReference type="SAM" id="Phobius"/>
    </source>
</evidence>
<dbReference type="Pfam" id="PF00520">
    <property type="entry name" value="Ion_trans"/>
    <property type="match status" value="1"/>
</dbReference>
<dbReference type="InterPro" id="IPR005821">
    <property type="entry name" value="Ion_trans_dom"/>
</dbReference>
<dbReference type="PRINTS" id="PR00169">
    <property type="entry name" value="KCHANNEL"/>
</dbReference>
<dbReference type="PANTHER" id="PTHR11537">
    <property type="entry name" value="VOLTAGE-GATED POTASSIUM CHANNEL"/>
    <property type="match status" value="1"/>
</dbReference>
<dbReference type="InterPro" id="IPR003968">
    <property type="entry name" value="K_chnl_volt-dep_Kv"/>
</dbReference>
<feature type="region of interest" description="Disordered" evidence="13">
    <location>
        <begin position="549"/>
        <end position="585"/>
    </location>
</feature>
<keyword evidence="7" id="KW-0630">Potassium</keyword>
<evidence type="ECO:0000256" key="10">
    <source>
        <dbReference type="ARBA" id="ARBA00023136"/>
    </source>
</evidence>
<keyword evidence="16" id="KW-1185">Reference proteome</keyword>
<reference evidence="17 18" key="1">
    <citation type="submission" date="2025-04" db="UniProtKB">
        <authorList>
            <consortium name="RefSeq"/>
        </authorList>
    </citation>
    <scope>IDENTIFICATION</scope>
    <source>
        <tissue evidence="17 18">Gonads</tissue>
    </source>
</reference>
<dbReference type="GO" id="GO:0045211">
    <property type="term" value="C:postsynaptic membrane"/>
    <property type="evidence" value="ECO:0007669"/>
    <property type="project" value="TreeGrafter"/>
</dbReference>
<dbReference type="GO" id="GO:0042734">
    <property type="term" value="C:presynaptic membrane"/>
    <property type="evidence" value="ECO:0007669"/>
    <property type="project" value="TreeGrafter"/>
</dbReference>
<dbReference type="SUPFAM" id="SSF54695">
    <property type="entry name" value="POZ domain"/>
    <property type="match status" value="1"/>
</dbReference>
<keyword evidence="11" id="KW-0407">Ion channel</keyword>
<dbReference type="AlphaFoldDB" id="A0A1S3KDT6"/>
<dbReference type="GO" id="GO:0032809">
    <property type="term" value="C:neuronal cell body membrane"/>
    <property type="evidence" value="ECO:0007669"/>
    <property type="project" value="TreeGrafter"/>
</dbReference>
<comment type="similarity">
    <text evidence="12">Belongs to the potassium channel family. C (Shaw) (TC 1.A.1.2) subfamily. Shaw sub-subfamily.</text>
</comment>
<sequence length="585" mass="67210">MALDKKKRENKRFGDKRITLNIGGHRHETWLSTLKTIPGSRLYHLANMQEADESYDPVNKEYFFDRHPIAFATILQYYRVGELHMDQTLCGNVMDDELDYWGLNETDIETCCWSHYYSYREHKNTLDALDENFGPNDVCPEHFSPMRRMLWQFLEDPQSSRAAKAYAVISMAFVGISILVFVLETHPFFQQPSTSNSTSLLVDYTQCVCLEEPKFVEGVPLQVMTIIDYVCVGFFTIELLARFLVAPSKLAFWKEVLNLIDLICLIPNYIDIIREIVEPGSTNSALKFLVVFRIIRILRVFKLMKHYGAFKILVYTIKVSAKELLLMVIFLFTGVLIFASIIYYAEPSNFKNIPIGFWWALVTMTTVGYGDKFPKEALGYFIGCACVLCGVLTIAFTVPIVVNNFSLYYSHAQSRLQMPQAKKKKAWCSVDPVDHTVEFEPDSKPEFRNNLNIYANKVPAAGKEINFEESRSRRPSGRTSTAALKSTESLTDNTAILQDLQEELSDEASSSSAVPVTDKVEVETHKLMSGLKNVSQRLMDERRRQVDLIHKRREERKQQRNEEKVVITDEQNQSSPRDNSTEEKE</sequence>
<dbReference type="GO" id="GO:0032590">
    <property type="term" value="C:dendrite membrane"/>
    <property type="evidence" value="ECO:0007669"/>
    <property type="project" value="TreeGrafter"/>
</dbReference>
<evidence type="ECO:0000256" key="6">
    <source>
        <dbReference type="ARBA" id="ARBA00022882"/>
    </source>
</evidence>
<evidence type="ECO:0000256" key="11">
    <source>
        <dbReference type="ARBA" id="ARBA00023303"/>
    </source>
</evidence>
<feature type="transmembrane region" description="Helical" evidence="14">
    <location>
        <begin position="223"/>
        <end position="244"/>
    </location>
</feature>
<feature type="domain" description="BTB" evidence="15">
    <location>
        <begin position="16"/>
        <end position="119"/>
    </location>
</feature>
<evidence type="ECO:0000256" key="7">
    <source>
        <dbReference type="ARBA" id="ARBA00022958"/>
    </source>
</evidence>
<dbReference type="Gene3D" id="1.20.120.350">
    <property type="entry name" value="Voltage-gated potassium channels. Chain C"/>
    <property type="match status" value="1"/>
</dbReference>
<dbReference type="KEGG" id="lak:106180131"/>
<feature type="compositionally biased region" description="Polar residues" evidence="13">
    <location>
        <begin position="569"/>
        <end position="578"/>
    </location>
</feature>
<dbReference type="InterPro" id="IPR028325">
    <property type="entry name" value="VG_K_chnl"/>
</dbReference>
<dbReference type="GO" id="GO:0005251">
    <property type="term" value="F:delayed rectifier potassium channel activity"/>
    <property type="evidence" value="ECO:0007669"/>
    <property type="project" value="TreeGrafter"/>
</dbReference>
<evidence type="ECO:0000256" key="9">
    <source>
        <dbReference type="ARBA" id="ARBA00023065"/>
    </source>
</evidence>
<accession>A0A1S3KDT6</accession>
<evidence type="ECO:0000256" key="4">
    <source>
        <dbReference type="ARBA" id="ARBA00022692"/>
    </source>
</evidence>
<dbReference type="SUPFAM" id="SSF81324">
    <property type="entry name" value="Voltage-gated potassium channels"/>
    <property type="match status" value="1"/>
</dbReference>
<evidence type="ECO:0000256" key="1">
    <source>
        <dbReference type="ARBA" id="ARBA00004141"/>
    </source>
</evidence>
<dbReference type="PRINTS" id="PR01498">
    <property type="entry name" value="SHAWCHANNEL"/>
</dbReference>
<dbReference type="PRINTS" id="PR01491">
    <property type="entry name" value="KVCHANNEL"/>
</dbReference>
<dbReference type="GO" id="GO:0043679">
    <property type="term" value="C:axon terminus"/>
    <property type="evidence" value="ECO:0007669"/>
    <property type="project" value="TreeGrafter"/>
</dbReference>
<feature type="transmembrane region" description="Helical" evidence="14">
    <location>
        <begin position="351"/>
        <end position="370"/>
    </location>
</feature>
<feature type="transmembrane region" description="Helical" evidence="14">
    <location>
        <begin position="165"/>
        <end position="183"/>
    </location>
</feature>
<comment type="subcellular location">
    <subcellularLocation>
        <location evidence="1">Membrane</location>
        <topology evidence="1">Multi-pass membrane protein</topology>
    </subcellularLocation>
</comment>
<feature type="transmembrane region" description="Helical" evidence="14">
    <location>
        <begin position="377"/>
        <end position="402"/>
    </location>
</feature>
<keyword evidence="3" id="KW-0633">Potassium transport</keyword>
<gene>
    <name evidence="17 18" type="primary">LOC106180131</name>
</gene>
<evidence type="ECO:0000259" key="15">
    <source>
        <dbReference type="SMART" id="SM00225"/>
    </source>
</evidence>
<dbReference type="InterPro" id="IPR011333">
    <property type="entry name" value="SKP1/BTB/POZ_sf"/>
</dbReference>
<evidence type="ECO:0000313" key="17">
    <source>
        <dbReference type="RefSeq" id="XP_013419866.1"/>
    </source>
</evidence>
<dbReference type="GO" id="GO:0001508">
    <property type="term" value="P:action potential"/>
    <property type="evidence" value="ECO:0007669"/>
    <property type="project" value="TreeGrafter"/>
</dbReference>
<keyword evidence="8 14" id="KW-1133">Transmembrane helix</keyword>
<evidence type="ECO:0000256" key="5">
    <source>
        <dbReference type="ARBA" id="ARBA00022826"/>
    </source>
</evidence>
<dbReference type="Gene3D" id="1.10.287.70">
    <property type="match status" value="1"/>
</dbReference>
<dbReference type="STRING" id="7574.A0A1S3KDT6"/>
<dbReference type="InterPro" id="IPR027359">
    <property type="entry name" value="Volt_channel_dom_sf"/>
</dbReference>
<dbReference type="InterPro" id="IPR003974">
    <property type="entry name" value="K_chnl_volt-dep_Kv3"/>
</dbReference>
<dbReference type="FunFam" id="3.30.710.10:FF:000020">
    <property type="entry name" value="Potassium voltage-gated channel protein Shaw"/>
    <property type="match status" value="1"/>
</dbReference>
<evidence type="ECO:0000256" key="13">
    <source>
        <dbReference type="SAM" id="MobiDB-lite"/>
    </source>
</evidence>
<keyword evidence="10 14" id="KW-0472">Membrane</keyword>
<dbReference type="Proteomes" id="UP000085678">
    <property type="component" value="Unplaced"/>
</dbReference>
<keyword evidence="5" id="KW-0631">Potassium channel</keyword>
<dbReference type="FunFam" id="1.10.287.70:FF:000002">
    <property type="entry name" value="Potassium voltage-gated channel subfamily a member"/>
    <property type="match status" value="1"/>
</dbReference>
<feature type="transmembrane region" description="Helical" evidence="14">
    <location>
        <begin position="324"/>
        <end position="345"/>
    </location>
</feature>
<protein>
    <submittedName>
        <fullName evidence="17 18">Potassium voltage-gated channel protein Shaw</fullName>
    </submittedName>
</protein>
<evidence type="ECO:0000256" key="3">
    <source>
        <dbReference type="ARBA" id="ARBA00022538"/>
    </source>
</evidence>
<keyword evidence="4 14" id="KW-0812">Transmembrane</keyword>
<keyword evidence="2" id="KW-0813">Transport</keyword>
<dbReference type="OMA" id="HPAMTYL"/>
<dbReference type="GO" id="GO:0008076">
    <property type="term" value="C:voltage-gated potassium channel complex"/>
    <property type="evidence" value="ECO:0007669"/>
    <property type="project" value="InterPro"/>
</dbReference>
<evidence type="ECO:0000256" key="2">
    <source>
        <dbReference type="ARBA" id="ARBA00022448"/>
    </source>
</evidence>
<dbReference type="RefSeq" id="XP_013419866.1">
    <property type="nucleotide sequence ID" value="XM_013564412.1"/>
</dbReference>
<dbReference type="InterPro" id="IPR000210">
    <property type="entry name" value="BTB/POZ_dom"/>
</dbReference>
<dbReference type="OrthoDB" id="10025005at2759"/>
<dbReference type="PANTHER" id="PTHR11537:SF252">
    <property type="entry name" value="POTASSIUM VOLTAGE-GATED CHANNEL PROTEIN SHAW"/>
    <property type="match status" value="1"/>
</dbReference>
<dbReference type="GO" id="GO:0051260">
    <property type="term" value="P:protein homooligomerization"/>
    <property type="evidence" value="ECO:0007669"/>
    <property type="project" value="InterPro"/>
</dbReference>
<name>A0A1S3KDT6_LINAN</name>
<feature type="compositionally biased region" description="Basic and acidic residues" evidence="13">
    <location>
        <begin position="555"/>
        <end position="567"/>
    </location>
</feature>
<evidence type="ECO:0000256" key="12">
    <source>
        <dbReference type="ARBA" id="ARBA00061303"/>
    </source>
</evidence>
<evidence type="ECO:0000313" key="18">
    <source>
        <dbReference type="RefSeq" id="XP_013420657.1"/>
    </source>
</evidence>
<dbReference type="Gene3D" id="3.30.710.10">
    <property type="entry name" value="Potassium Channel Kv1.1, Chain A"/>
    <property type="match status" value="1"/>
</dbReference>
<feature type="region of interest" description="Disordered" evidence="13">
    <location>
        <begin position="468"/>
        <end position="490"/>
    </location>
</feature>
<keyword evidence="6" id="KW-0851">Voltage-gated channel</keyword>
<evidence type="ECO:0000313" key="16">
    <source>
        <dbReference type="Proteomes" id="UP000085678"/>
    </source>
</evidence>
<dbReference type="RefSeq" id="XP_013420657.1">
    <property type="nucleotide sequence ID" value="XM_013565203.1"/>
</dbReference>
<organism evidence="16 18">
    <name type="scientific">Lingula anatina</name>
    <name type="common">Brachiopod</name>
    <name type="synonym">Lingula unguis</name>
    <dbReference type="NCBI Taxonomy" id="7574"/>
    <lineage>
        <taxon>Eukaryota</taxon>
        <taxon>Metazoa</taxon>
        <taxon>Spiralia</taxon>
        <taxon>Lophotrochozoa</taxon>
        <taxon>Brachiopoda</taxon>
        <taxon>Linguliformea</taxon>
        <taxon>Lingulata</taxon>
        <taxon>Lingulida</taxon>
        <taxon>Linguloidea</taxon>
        <taxon>Lingulidae</taxon>
        <taxon>Lingula</taxon>
    </lineage>
</organism>
<dbReference type="Pfam" id="PF02214">
    <property type="entry name" value="BTB_2"/>
    <property type="match status" value="1"/>
</dbReference>
<dbReference type="SMART" id="SM00225">
    <property type="entry name" value="BTB"/>
    <property type="match status" value="1"/>
</dbReference>
<evidence type="ECO:0000256" key="8">
    <source>
        <dbReference type="ARBA" id="ARBA00022989"/>
    </source>
</evidence>
<keyword evidence="9" id="KW-0406">Ion transport</keyword>
<dbReference type="InterPro" id="IPR003131">
    <property type="entry name" value="T1-type_BTB"/>
</dbReference>